<comment type="caution">
    <text evidence="1">The sequence shown here is derived from an EMBL/GenBank/DDBJ whole genome shotgun (WGS) entry which is preliminary data.</text>
</comment>
<protein>
    <submittedName>
        <fullName evidence="1">Uncharacterized protein</fullName>
    </submittedName>
</protein>
<reference evidence="1" key="1">
    <citation type="submission" date="2020-04" db="EMBL/GenBank/DDBJ databases">
        <authorList>
            <person name="Zhang T."/>
        </authorList>
    </citation>
    <scope>NUCLEOTIDE SEQUENCE</scope>
    <source>
        <strain evidence="1">HKST-UBA79</strain>
    </source>
</reference>
<evidence type="ECO:0000313" key="2">
    <source>
        <dbReference type="Proteomes" id="UP000740557"/>
    </source>
</evidence>
<accession>A0A955J1Z2</accession>
<reference evidence="1" key="2">
    <citation type="journal article" date="2021" name="Microbiome">
        <title>Successional dynamics and alternative stable states in a saline activated sludge microbial community over 9 years.</title>
        <authorList>
            <person name="Wang Y."/>
            <person name="Ye J."/>
            <person name="Ju F."/>
            <person name="Liu L."/>
            <person name="Boyd J.A."/>
            <person name="Deng Y."/>
            <person name="Parks D.H."/>
            <person name="Jiang X."/>
            <person name="Yin X."/>
            <person name="Woodcroft B.J."/>
            <person name="Tyson G.W."/>
            <person name="Hugenholtz P."/>
            <person name="Polz M.F."/>
            <person name="Zhang T."/>
        </authorList>
    </citation>
    <scope>NUCLEOTIDE SEQUENCE</scope>
    <source>
        <strain evidence="1">HKST-UBA79</strain>
    </source>
</reference>
<dbReference type="AlphaFoldDB" id="A0A955J1Z2"/>
<name>A0A955J1Z2_UNCKA</name>
<gene>
    <name evidence="1" type="ORF">KC980_03505</name>
</gene>
<evidence type="ECO:0000313" key="1">
    <source>
        <dbReference type="EMBL" id="MCA9308554.1"/>
    </source>
</evidence>
<organism evidence="1 2">
    <name type="scientific">candidate division WWE3 bacterium</name>
    <dbReference type="NCBI Taxonomy" id="2053526"/>
    <lineage>
        <taxon>Bacteria</taxon>
        <taxon>Katanobacteria</taxon>
    </lineage>
</organism>
<dbReference type="Proteomes" id="UP000740557">
    <property type="component" value="Unassembled WGS sequence"/>
</dbReference>
<proteinExistence type="predicted"/>
<dbReference type="EMBL" id="JAGQNX010000106">
    <property type="protein sequence ID" value="MCA9308554.1"/>
    <property type="molecule type" value="Genomic_DNA"/>
</dbReference>
<sequence length="159" mass="17941">MYKEMIKATFTKCGIEQFVDLSKDFAQKLGLDAENYVCIAFKQDSLMGSVAIFLDEYTITAEIKFPEIPTERLNDIKAYCELYNTNSPFGFLALDPSGDTIDLRSAVYYKNSEVTQVTINNVIQPLLIKSAELKGLLVKLLNKETTVEQTIKDTNFSLL</sequence>